<evidence type="ECO:0000256" key="1">
    <source>
        <dbReference type="SAM" id="SignalP"/>
    </source>
</evidence>
<name>A0A914MGS8_MELIC</name>
<keyword evidence="1" id="KW-0732">Signal</keyword>
<dbReference type="WBParaSite" id="Minc3s01720g25848">
    <property type="protein sequence ID" value="Minc3s01720g25848"/>
    <property type="gene ID" value="Minc3s01720g25848"/>
</dbReference>
<evidence type="ECO:0000313" key="3">
    <source>
        <dbReference type="WBParaSite" id="Minc3s01720g25848"/>
    </source>
</evidence>
<protein>
    <submittedName>
        <fullName evidence="3">Uncharacterized protein</fullName>
    </submittedName>
</protein>
<evidence type="ECO:0000313" key="2">
    <source>
        <dbReference type="Proteomes" id="UP000887563"/>
    </source>
</evidence>
<organism evidence="2 3">
    <name type="scientific">Meloidogyne incognita</name>
    <name type="common">Southern root-knot nematode worm</name>
    <name type="synonym">Oxyuris incognita</name>
    <dbReference type="NCBI Taxonomy" id="6306"/>
    <lineage>
        <taxon>Eukaryota</taxon>
        <taxon>Metazoa</taxon>
        <taxon>Ecdysozoa</taxon>
        <taxon>Nematoda</taxon>
        <taxon>Chromadorea</taxon>
        <taxon>Rhabditida</taxon>
        <taxon>Tylenchina</taxon>
        <taxon>Tylenchomorpha</taxon>
        <taxon>Tylenchoidea</taxon>
        <taxon>Meloidogynidae</taxon>
        <taxon>Meloidogyninae</taxon>
        <taxon>Meloidogyne</taxon>
        <taxon>Meloidogyne incognita group</taxon>
    </lineage>
</organism>
<dbReference type="Proteomes" id="UP000887563">
    <property type="component" value="Unplaced"/>
</dbReference>
<sequence>MYFNVNSLNLFGLFLLLAHSLQQDGFHLATLEMIGIKSPKIPGITSEELEQFKKALMQVHSRHKMTFTEAHYVLNFISKNVEQLNSNYIYSAMEVEIEKVN</sequence>
<dbReference type="AlphaFoldDB" id="A0A914MGS8"/>
<accession>A0A914MGS8</accession>
<keyword evidence="2" id="KW-1185">Reference proteome</keyword>
<feature type="chain" id="PRO_5036711618" evidence="1">
    <location>
        <begin position="23"/>
        <end position="101"/>
    </location>
</feature>
<reference evidence="3" key="1">
    <citation type="submission" date="2022-11" db="UniProtKB">
        <authorList>
            <consortium name="WormBaseParasite"/>
        </authorList>
    </citation>
    <scope>IDENTIFICATION</scope>
</reference>
<proteinExistence type="predicted"/>
<feature type="signal peptide" evidence="1">
    <location>
        <begin position="1"/>
        <end position="22"/>
    </location>
</feature>